<organism evidence="1 2">
    <name type="scientific">Halorubrum tailed virus 29</name>
    <dbReference type="NCBI Taxonomy" id="2878010"/>
    <lineage>
        <taxon>Viruses</taxon>
        <taxon>Duplodnaviria</taxon>
        <taxon>Heunggongvirae</taxon>
        <taxon>Uroviricota</taxon>
        <taxon>Caudoviricetes</taxon>
        <taxon>Kirjokansivirales</taxon>
        <taxon>Haloferuviridae</taxon>
        <taxon>Dpdavirus</taxon>
        <taxon>Dpdavirus caudatum</taxon>
        <taxon>Dpdavirus HRTV29</taxon>
    </lineage>
</organism>
<evidence type="ECO:0000313" key="2">
    <source>
        <dbReference type="Proteomes" id="UP000827282"/>
    </source>
</evidence>
<proteinExistence type="predicted"/>
<keyword evidence="2" id="KW-1185">Reference proteome</keyword>
<name>A0AAE8Y014_9CAUD</name>
<gene>
    <name evidence="1" type="ORF">HRTV-29_gp24</name>
</gene>
<protein>
    <submittedName>
        <fullName evidence="1">Zn finger</fullName>
    </submittedName>
</protein>
<dbReference type="Proteomes" id="UP000827282">
    <property type="component" value="Segment"/>
</dbReference>
<dbReference type="EMBL" id="MZ334526">
    <property type="protein sequence ID" value="UBF23302.1"/>
    <property type="molecule type" value="Genomic_DNA"/>
</dbReference>
<reference evidence="1" key="1">
    <citation type="submission" date="2021-05" db="EMBL/GenBank/DDBJ databases">
        <title>Diversity, taxonomy and evolution of archaeal viruses of the class Caudoviricetes.</title>
        <authorList>
            <person name="Liu Y."/>
            <person name="Demina T.A."/>
            <person name="Roux S."/>
            <person name="Aiewsakun P."/>
            <person name="Kazlauskas D."/>
            <person name="Simmonds P."/>
            <person name="Prangishvili D."/>
            <person name="Oksanen H.M."/>
            <person name="Krupovic M."/>
        </authorList>
    </citation>
    <scope>NUCLEOTIDE SEQUENCE</scope>
    <source>
        <strain evidence="1">HRTV-29/29</strain>
    </source>
</reference>
<evidence type="ECO:0000313" key="1">
    <source>
        <dbReference type="EMBL" id="UBF23302.1"/>
    </source>
</evidence>
<sequence>MDPKDLLIGEGDGAVASVMRTVLGVEREQYVCEACNEPCEPTHVHDPNRAAFDGGESPAWTCRECGRDYVRETDDSAYALDLYGRDPPQ</sequence>
<accession>A0AAE8Y014</accession>